<accession>A0A9D9H582</accession>
<comment type="caution">
    <text evidence="3">The sequence shown here is derived from an EMBL/GenBank/DDBJ whole genome shotgun (WGS) entry which is preliminary data.</text>
</comment>
<dbReference type="InterPro" id="IPR050855">
    <property type="entry name" value="NDM-1-like"/>
</dbReference>
<dbReference type="Proteomes" id="UP000823615">
    <property type="component" value="Unassembled WGS sequence"/>
</dbReference>
<dbReference type="EMBL" id="JADIMT010000090">
    <property type="protein sequence ID" value="MBO8436836.1"/>
    <property type="molecule type" value="Genomic_DNA"/>
</dbReference>
<sequence length="274" mass="30800">MIRQSVFKIADSTWCINEFNLVNAFLVEGEESAAIIDTGCGLGNIRKVVEGFVQKPLSVFLTHSHPDHTGGIYHFTDCPIYMNKDDANTEIFGFKRDNEFRRNYVLSRGPVRNPEHVSEMLSLIPSSQPDCTFSFVDIDDGTVLSLGGREFECIHTPGHTEGSICFLDASRRILFSGDTVNNSIILPRQKDNNTSLIEKYHNTLQKLWQRESQFDVLAIGHESATVGKDLIHDYLCLSEGLLNGSIRGAYEEKGFRKGDVARLGKAELWYQCDT</sequence>
<dbReference type="AlphaFoldDB" id="A0A9D9H582"/>
<proteinExistence type="inferred from homology"/>
<dbReference type="SMART" id="SM00849">
    <property type="entry name" value="Lactamase_B"/>
    <property type="match status" value="1"/>
</dbReference>
<dbReference type="InterPro" id="IPR001279">
    <property type="entry name" value="Metallo-B-lactamas"/>
</dbReference>
<evidence type="ECO:0000259" key="2">
    <source>
        <dbReference type="SMART" id="SM00849"/>
    </source>
</evidence>
<evidence type="ECO:0000313" key="4">
    <source>
        <dbReference type="Proteomes" id="UP000823615"/>
    </source>
</evidence>
<protein>
    <submittedName>
        <fullName evidence="3">MBL fold metallo-hydrolase</fullName>
    </submittedName>
</protein>
<reference evidence="3" key="2">
    <citation type="journal article" date="2021" name="PeerJ">
        <title>Extensive microbial diversity within the chicken gut microbiome revealed by metagenomics and culture.</title>
        <authorList>
            <person name="Gilroy R."/>
            <person name="Ravi A."/>
            <person name="Getino M."/>
            <person name="Pursley I."/>
            <person name="Horton D.L."/>
            <person name="Alikhan N.F."/>
            <person name="Baker D."/>
            <person name="Gharbi K."/>
            <person name="Hall N."/>
            <person name="Watson M."/>
            <person name="Adriaenssens E.M."/>
            <person name="Foster-Nyarko E."/>
            <person name="Jarju S."/>
            <person name="Secka A."/>
            <person name="Antonio M."/>
            <person name="Oren A."/>
            <person name="Chaudhuri R.R."/>
            <person name="La Ragione R."/>
            <person name="Hildebrand F."/>
            <person name="Pallen M.J."/>
        </authorList>
    </citation>
    <scope>NUCLEOTIDE SEQUENCE</scope>
    <source>
        <strain evidence="3">7293</strain>
    </source>
</reference>
<feature type="domain" description="Metallo-beta-lactamase" evidence="2">
    <location>
        <begin position="21"/>
        <end position="221"/>
    </location>
</feature>
<dbReference type="InterPro" id="IPR036866">
    <property type="entry name" value="RibonucZ/Hydroxyglut_hydro"/>
</dbReference>
<dbReference type="Pfam" id="PF00753">
    <property type="entry name" value="Lactamase_B"/>
    <property type="match status" value="1"/>
</dbReference>
<dbReference type="GO" id="GO:0017001">
    <property type="term" value="P:antibiotic catabolic process"/>
    <property type="evidence" value="ECO:0007669"/>
    <property type="project" value="UniProtKB-ARBA"/>
</dbReference>
<evidence type="ECO:0000256" key="1">
    <source>
        <dbReference type="ARBA" id="ARBA00005250"/>
    </source>
</evidence>
<comment type="similarity">
    <text evidence="1">Belongs to the metallo-beta-lactamase superfamily. Class-B beta-lactamase family.</text>
</comment>
<organism evidence="3 4">
    <name type="scientific">Candidatus Ornithospirochaeta stercoripullorum</name>
    <dbReference type="NCBI Taxonomy" id="2840899"/>
    <lineage>
        <taxon>Bacteria</taxon>
        <taxon>Pseudomonadati</taxon>
        <taxon>Spirochaetota</taxon>
        <taxon>Spirochaetia</taxon>
        <taxon>Spirochaetales</taxon>
        <taxon>Spirochaetaceae</taxon>
        <taxon>Spirochaetaceae incertae sedis</taxon>
        <taxon>Candidatus Ornithospirochaeta</taxon>
    </lineage>
</organism>
<dbReference type="SUPFAM" id="SSF56281">
    <property type="entry name" value="Metallo-hydrolase/oxidoreductase"/>
    <property type="match status" value="1"/>
</dbReference>
<dbReference type="Gene3D" id="3.60.15.10">
    <property type="entry name" value="Ribonuclease Z/Hydroxyacylglutathione hydrolase-like"/>
    <property type="match status" value="1"/>
</dbReference>
<reference evidence="3" key="1">
    <citation type="submission" date="2020-10" db="EMBL/GenBank/DDBJ databases">
        <authorList>
            <person name="Gilroy R."/>
        </authorList>
    </citation>
    <scope>NUCLEOTIDE SEQUENCE</scope>
    <source>
        <strain evidence="3">7293</strain>
    </source>
</reference>
<evidence type="ECO:0000313" key="3">
    <source>
        <dbReference type="EMBL" id="MBO8436836.1"/>
    </source>
</evidence>
<dbReference type="PANTHER" id="PTHR42951">
    <property type="entry name" value="METALLO-BETA-LACTAMASE DOMAIN-CONTAINING"/>
    <property type="match status" value="1"/>
</dbReference>
<gene>
    <name evidence="3" type="ORF">IAA97_07660</name>
</gene>
<name>A0A9D9H582_9SPIO</name>
<dbReference type="PANTHER" id="PTHR42951:SF4">
    <property type="entry name" value="ACYL-COENZYME A THIOESTERASE MBLAC2"/>
    <property type="match status" value="1"/>
</dbReference>